<dbReference type="EMBL" id="CAJVCH010044312">
    <property type="protein sequence ID" value="CAG7717265.1"/>
    <property type="molecule type" value="Genomic_DNA"/>
</dbReference>
<dbReference type="Proteomes" id="UP000708208">
    <property type="component" value="Unassembled WGS sequence"/>
</dbReference>
<reference evidence="3" key="1">
    <citation type="submission" date="2021-06" db="EMBL/GenBank/DDBJ databases">
        <authorList>
            <person name="Hodson N. C."/>
            <person name="Mongue J. A."/>
            <person name="Jaron S. K."/>
        </authorList>
    </citation>
    <scope>NUCLEOTIDE SEQUENCE</scope>
</reference>
<gene>
    <name evidence="3" type="ORF">AFUS01_LOCUS6730</name>
</gene>
<evidence type="ECO:0000313" key="4">
    <source>
        <dbReference type="Proteomes" id="UP000708208"/>
    </source>
</evidence>
<proteinExistence type="predicted"/>
<feature type="signal peptide" evidence="1">
    <location>
        <begin position="1"/>
        <end position="20"/>
    </location>
</feature>
<keyword evidence="1" id="KW-0732">Signal</keyword>
<dbReference type="CDD" id="cd00037">
    <property type="entry name" value="CLECT"/>
    <property type="match status" value="1"/>
</dbReference>
<protein>
    <recommendedName>
        <fullName evidence="2">C-type lectin domain-containing protein</fullName>
    </recommendedName>
</protein>
<evidence type="ECO:0000259" key="2">
    <source>
        <dbReference type="PROSITE" id="PS50041"/>
    </source>
</evidence>
<keyword evidence="4" id="KW-1185">Reference proteome</keyword>
<dbReference type="InterPro" id="IPR051004">
    <property type="entry name" value="DC-SIGN_domain-containing"/>
</dbReference>
<dbReference type="Pfam" id="PF00059">
    <property type="entry name" value="Lectin_C"/>
    <property type="match status" value="1"/>
</dbReference>
<accession>A0A8J2JBQ9</accession>
<feature type="non-terminal residue" evidence="3">
    <location>
        <position position="1"/>
    </location>
</feature>
<feature type="domain" description="C-type lectin" evidence="2">
    <location>
        <begin position="29"/>
        <end position="147"/>
    </location>
</feature>
<organism evidence="3 4">
    <name type="scientific">Allacma fusca</name>
    <dbReference type="NCBI Taxonomy" id="39272"/>
    <lineage>
        <taxon>Eukaryota</taxon>
        <taxon>Metazoa</taxon>
        <taxon>Ecdysozoa</taxon>
        <taxon>Arthropoda</taxon>
        <taxon>Hexapoda</taxon>
        <taxon>Collembola</taxon>
        <taxon>Symphypleona</taxon>
        <taxon>Sminthuridae</taxon>
        <taxon>Allacma</taxon>
    </lineage>
</organism>
<dbReference type="OrthoDB" id="538816at2759"/>
<dbReference type="PANTHER" id="PTHR22802">
    <property type="entry name" value="C-TYPE LECTIN SUPERFAMILY MEMBER"/>
    <property type="match status" value="1"/>
</dbReference>
<sequence>MQLQARIFVALCACVIFVQCQEQVTVGKVGSKTFILLEGKENVDWDTSESLCKAKGLQLASLENSKENDLVSAFVVKRAPVSPSDFVHVCLGGSDKKSEGKWYWVDSNKPVTYTNWADNQPVESKNYNCMLMGPVGDNTKAKWQSNY</sequence>
<dbReference type="SMART" id="SM00034">
    <property type="entry name" value="CLECT"/>
    <property type="match status" value="1"/>
</dbReference>
<dbReference type="AlphaFoldDB" id="A0A8J2JBQ9"/>
<dbReference type="PROSITE" id="PS50041">
    <property type="entry name" value="C_TYPE_LECTIN_2"/>
    <property type="match status" value="1"/>
</dbReference>
<feature type="chain" id="PRO_5035189929" description="C-type lectin domain-containing protein" evidence="1">
    <location>
        <begin position="21"/>
        <end position="147"/>
    </location>
</feature>
<evidence type="ECO:0000256" key="1">
    <source>
        <dbReference type="SAM" id="SignalP"/>
    </source>
</evidence>
<name>A0A8J2JBQ9_9HEXA</name>
<dbReference type="PANTHER" id="PTHR22802:SF456">
    <property type="entry name" value="FI01427P"/>
    <property type="match status" value="1"/>
</dbReference>
<dbReference type="InterPro" id="IPR001304">
    <property type="entry name" value="C-type_lectin-like"/>
</dbReference>
<comment type="caution">
    <text evidence="3">The sequence shown here is derived from an EMBL/GenBank/DDBJ whole genome shotgun (WGS) entry which is preliminary data.</text>
</comment>
<evidence type="ECO:0000313" key="3">
    <source>
        <dbReference type="EMBL" id="CAG7717265.1"/>
    </source>
</evidence>